<accession>A0ABV6HHH9</accession>
<dbReference type="RefSeq" id="WP_130856141.1">
    <property type="nucleotide sequence ID" value="NZ_JBHLWO010000001.1"/>
</dbReference>
<dbReference type="Gene3D" id="2.40.160.130">
    <property type="entry name" value="Capsule assembly protein Wzi"/>
    <property type="match status" value="1"/>
</dbReference>
<name>A0ABV6HHH9_9SPHI</name>
<gene>
    <name evidence="1" type="ORF">ACFFI0_06975</name>
</gene>
<organism evidence="1 2">
    <name type="scientific">Olivibacter oleidegradans</name>
    <dbReference type="NCBI Taxonomy" id="760123"/>
    <lineage>
        <taxon>Bacteria</taxon>
        <taxon>Pseudomonadati</taxon>
        <taxon>Bacteroidota</taxon>
        <taxon>Sphingobacteriia</taxon>
        <taxon>Sphingobacteriales</taxon>
        <taxon>Sphingobacteriaceae</taxon>
        <taxon>Olivibacter</taxon>
    </lineage>
</organism>
<dbReference type="InterPro" id="IPR038636">
    <property type="entry name" value="Wzi_sf"/>
</dbReference>
<comment type="caution">
    <text evidence="1">The sequence shown here is derived from an EMBL/GenBank/DDBJ whole genome shotgun (WGS) entry which is preliminary data.</text>
</comment>
<proteinExistence type="predicted"/>
<evidence type="ECO:0000313" key="2">
    <source>
        <dbReference type="Proteomes" id="UP001589774"/>
    </source>
</evidence>
<dbReference type="InterPro" id="IPR026950">
    <property type="entry name" value="Caps_assemb_Wzi"/>
</dbReference>
<protein>
    <submittedName>
        <fullName evidence="1">Capsule assembly Wzi family protein</fullName>
    </submittedName>
</protein>
<dbReference type="EMBL" id="JBHLWO010000001">
    <property type="protein sequence ID" value="MFC0318044.1"/>
    <property type="molecule type" value="Genomic_DNA"/>
</dbReference>
<keyword evidence="2" id="KW-1185">Reference proteome</keyword>
<dbReference type="Pfam" id="PF14052">
    <property type="entry name" value="Caps_assemb_Wzi"/>
    <property type="match status" value="1"/>
</dbReference>
<sequence>MALRLIFLLIVCMGCIGIVAAQDSVKRWQDSLKLSVGTITTVASKDFLPLWLVANRYGTIKDRQSDVSTNVYLANEHASKNGDFRVNYTLDVYNHNHFEGFTIVEGNVKVNYKGWELRGGRYREVLGEVDPTLSTGSLGLSANALPIPKIGIAVPAYKEIPFTNGWVQFKGLISHGWMGKDRYYESYLHEKAFYLRVGRGKLKLFGGVVHFGEWGGKRGRFSLDRSWKGFWDVFLVKEANDGSLPSNSILRPNRAGDQRGTLEGGFDLESGYGYWHFYNQLFFESGTGIDIRNIDRLAGLSLTFKEPKWKIRKVLVEFIHTKQMEDYGKEQQSYYNNGIYKTGWEYKDMIIGTPLFLNRVRGSHFLPVKPFNWQQDEGREGRIMGKANIISNRVVGGHLGIEYAPFKHFSFKTLLTYNVHFMGATAIEKYVNSTYKQFYSLQSVSYVLNRKWWINGEIAWDAGDFYDNVGFSLGVSYRIF</sequence>
<evidence type="ECO:0000313" key="1">
    <source>
        <dbReference type="EMBL" id="MFC0318044.1"/>
    </source>
</evidence>
<reference evidence="1 2" key="1">
    <citation type="submission" date="2024-09" db="EMBL/GenBank/DDBJ databases">
        <authorList>
            <person name="Sun Q."/>
            <person name="Mori K."/>
        </authorList>
    </citation>
    <scope>NUCLEOTIDE SEQUENCE [LARGE SCALE GENOMIC DNA]</scope>
    <source>
        <strain evidence="1 2">CCM 7765</strain>
    </source>
</reference>
<dbReference type="Proteomes" id="UP001589774">
    <property type="component" value="Unassembled WGS sequence"/>
</dbReference>